<accession>A0A0C9UXT6</accession>
<evidence type="ECO:0000313" key="2">
    <source>
        <dbReference type="EMBL" id="KIJ57849.1"/>
    </source>
</evidence>
<dbReference type="HOGENOM" id="CLU_1906987_0_0_1"/>
<name>A0A0C9UXT6_9AGAM</name>
<evidence type="ECO:0000256" key="1">
    <source>
        <dbReference type="SAM" id="Phobius"/>
    </source>
</evidence>
<reference evidence="2 3" key="1">
    <citation type="submission" date="2014-04" db="EMBL/GenBank/DDBJ databases">
        <title>Evolutionary Origins and Diversification of the Mycorrhizal Mutualists.</title>
        <authorList>
            <consortium name="DOE Joint Genome Institute"/>
            <consortium name="Mycorrhizal Genomics Consortium"/>
            <person name="Kohler A."/>
            <person name="Kuo A."/>
            <person name="Nagy L.G."/>
            <person name="Floudas D."/>
            <person name="Copeland A."/>
            <person name="Barry K.W."/>
            <person name="Cichocki N."/>
            <person name="Veneault-Fourrey C."/>
            <person name="LaButti K."/>
            <person name="Lindquist E.A."/>
            <person name="Lipzen A."/>
            <person name="Lundell T."/>
            <person name="Morin E."/>
            <person name="Murat C."/>
            <person name="Riley R."/>
            <person name="Ohm R."/>
            <person name="Sun H."/>
            <person name="Tunlid A."/>
            <person name="Henrissat B."/>
            <person name="Grigoriev I.V."/>
            <person name="Hibbett D.S."/>
            <person name="Martin F."/>
        </authorList>
    </citation>
    <scope>NUCLEOTIDE SEQUENCE [LARGE SCALE GENOMIC DNA]</scope>
    <source>
        <strain evidence="2 3">MD-312</strain>
    </source>
</reference>
<dbReference type="AlphaFoldDB" id="A0A0C9UXT6"/>
<gene>
    <name evidence="2" type="ORF">HYDPIDRAFT_34741</name>
</gene>
<keyword evidence="1" id="KW-1133">Transmembrane helix</keyword>
<dbReference type="Proteomes" id="UP000053820">
    <property type="component" value="Unassembled WGS sequence"/>
</dbReference>
<proteinExistence type="predicted"/>
<feature type="transmembrane region" description="Helical" evidence="1">
    <location>
        <begin position="89"/>
        <end position="112"/>
    </location>
</feature>
<keyword evidence="3" id="KW-1185">Reference proteome</keyword>
<organism evidence="2 3">
    <name type="scientific">Hydnomerulius pinastri MD-312</name>
    <dbReference type="NCBI Taxonomy" id="994086"/>
    <lineage>
        <taxon>Eukaryota</taxon>
        <taxon>Fungi</taxon>
        <taxon>Dikarya</taxon>
        <taxon>Basidiomycota</taxon>
        <taxon>Agaricomycotina</taxon>
        <taxon>Agaricomycetes</taxon>
        <taxon>Agaricomycetidae</taxon>
        <taxon>Boletales</taxon>
        <taxon>Boletales incertae sedis</taxon>
        <taxon>Leucogyrophana</taxon>
    </lineage>
</organism>
<protein>
    <submittedName>
        <fullName evidence="2">Uncharacterized protein</fullName>
    </submittedName>
</protein>
<evidence type="ECO:0000313" key="3">
    <source>
        <dbReference type="Proteomes" id="UP000053820"/>
    </source>
</evidence>
<dbReference type="EMBL" id="KN840083">
    <property type="protein sequence ID" value="KIJ57849.1"/>
    <property type="molecule type" value="Genomic_DNA"/>
</dbReference>
<keyword evidence="1" id="KW-0812">Transmembrane</keyword>
<sequence>MINLTPPYPTDILAHRELAASISYTPLHPSLHCKSHVERIMEMEGRVSVEFYAGLALKGRAETIAKEKRKGGEGVAEAAFVIRMFSNGVGVFVFGWVGVHICLLCTIVGRFVSFPLSAPLPTSVYGADRTMAH</sequence>
<keyword evidence="1" id="KW-0472">Membrane</keyword>